<organism evidence="1 2">
    <name type="scientific">Listeria cornellensis FSL F6-0969</name>
    <dbReference type="NCBI Taxonomy" id="1265820"/>
    <lineage>
        <taxon>Bacteria</taxon>
        <taxon>Bacillati</taxon>
        <taxon>Bacillota</taxon>
        <taxon>Bacilli</taxon>
        <taxon>Bacillales</taxon>
        <taxon>Listeriaceae</taxon>
        <taxon>Listeria</taxon>
    </lineage>
</organism>
<name>W7BJ80_9LIST</name>
<reference evidence="1 2" key="1">
    <citation type="journal article" date="2014" name="Int. J. Syst. Evol. Microbiol.">
        <title>Listeria floridensis sp. nov., Listeria aquatica sp. nov., Listeria cornellensis sp. nov., Listeria riparia sp. nov. and Listeria grandensis sp. nov., from agricultural and natural environments.</title>
        <authorList>
            <person name="den Bakker H.C."/>
            <person name="Warchocki S."/>
            <person name="Wright E.M."/>
            <person name="Allred A.F."/>
            <person name="Ahlstrom C."/>
            <person name="Manuel C.S."/>
            <person name="Stasiewicz M.J."/>
            <person name="Burrell A."/>
            <person name="Roof S."/>
            <person name="Strawn L."/>
            <person name="Fortes E.D."/>
            <person name="Nightingale K.K."/>
            <person name="Kephart D."/>
            <person name="Wiedmann M."/>
        </authorList>
    </citation>
    <scope>NUCLEOTIDE SEQUENCE [LARGE SCALE GENOMIC DNA]</scope>
    <source>
        <strain evidence="2">FSL F6-969</strain>
    </source>
</reference>
<accession>W7BJ80</accession>
<dbReference type="PATRIC" id="fig|1265820.5.peg.3177"/>
<gene>
    <name evidence="1" type="ORF">PCORN_16051</name>
</gene>
<comment type="caution">
    <text evidence="1">The sequence shown here is derived from an EMBL/GenBank/DDBJ whole genome shotgun (WGS) entry which is preliminary data.</text>
</comment>
<proteinExistence type="predicted"/>
<evidence type="ECO:0000313" key="2">
    <source>
        <dbReference type="Proteomes" id="UP000019254"/>
    </source>
</evidence>
<dbReference type="STRING" id="1265820.PCORN_16051"/>
<keyword evidence="2" id="KW-1185">Reference proteome</keyword>
<dbReference type="Proteomes" id="UP000019254">
    <property type="component" value="Unassembled WGS sequence"/>
</dbReference>
<evidence type="ECO:0000313" key="1">
    <source>
        <dbReference type="EMBL" id="EUJ25977.1"/>
    </source>
</evidence>
<protein>
    <submittedName>
        <fullName evidence="1">Uncharacterized protein</fullName>
    </submittedName>
</protein>
<dbReference type="EMBL" id="AODE01000034">
    <property type="protein sequence ID" value="EUJ25977.1"/>
    <property type="molecule type" value="Genomic_DNA"/>
</dbReference>
<sequence length="69" mass="7558">MSGLTYHKALVKTAIPMMGTVPVLLGNMENDGSMAHYFRQGMSLFSADKFNFVAYGAEAPQDDLTKVEI</sequence>
<dbReference type="AlphaFoldDB" id="W7BJ80"/>